<comment type="caution">
    <text evidence="9">The sequence shown here is derived from an EMBL/GenBank/DDBJ whole genome shotgun (WGS) entry which is preliminary data.</text>
</comment>
<dbReference type="SUPFAM" id="SSF48371">
    <property type="entry name" value="ARM repeat"/>
    <property type="match status" value="1"/>
</dbReference>
<feature type="compositionally biased region" description="Acidic residues" evidence="7">
    <location>
        <begin position="757"/>
        <end position="772"/>
    </location>
</feature>
<evidence type="ECO:0000256" key="7">
    <source>
        <dbReference type="SAM" id="MobiDB-lite"/>
    </source>
</evidence>
<dbReference type="GO" id="GO:0030123">
    <property type="term" value="C:AP-3 adaptor complex"/>
    <property type="evidence" value="ECO:0007669"/>
    <property type="project" value="UniProtKB-UniRule"/>
</dbReference>
<accession>A0A8J4UUW8</accession>
<keyword evidence="4 6" id="KW-0653">Protein transport</keyword>
<proteinExistence type="inferred from homology"/>
<organism evidence="9 10">
    <name type="scientific">Polysphondylium violaceum</name>
    <dbReference type="NCBI Taxonomy" id="133409"/>
    <lineage>
        <taxon>Eukaryota</taxon>
        <taxon>Amoebozoa</taxon>
        <taxon>Evosea</taxon>
        <taxon>Eumycetozoa</taxon>
        <taxon>Dictyostelia</taxon>
        <taxon>Dictyosteliales</taxon>
        <taxon>Dictyosteliaceae</taxon>
        <taxon>Polysphondylium</taxon>
    </lineage>
</organism>
<evidence type="ECO:0000313" key="10">
    <source>
        <dbReference type="Proteomes" id="UP000695562"/>
    </source>
</evidence>
<feature type="compositionally biased region" description="Basic residues" evidence="7">
    <location>
        <begin position="738"/>
        <end position="749"/>
    </location>
</feature>
<keyword evidence="10" id="KW-1185">Reference proteome</keyword>
<evidence type="ECO:0000313" key="9">
    <source>
        <dbReference type="EMBL" id="KAF2076006.1"/>
    </source>
</evidence>
<feature type="compositionally biased region" description="Acidic residues" evidence="7">
    <location>
        <begin position="694"/>
        <end position="728"/>
    </location>
</feature>
<feature type="region of interest" description="Disordered" evidence="7">
    <location>
        <begin position="680"/>
        <end position="787"/>
    </location>
</feature>
<dbReference type="GO" id="GO:0006886">
    <property type="term" value="P:intracellular protein transport"/>
    <property type="evidence" value="ECO:0007669"/>
    <property type="project" value="InterPro"/>
</dbReference>
<dbReference type="GO" id="GO:0012505">
    <property type="term" value="C:endomembrane system"/>
    <property type="evidence" value="ECO:0007669"/>
    <property type="project" value="UniProtKB-SubCell"/>
</dbReference>
<dbReference type="InterPro" id="IPR026739">
    <property type="entry name" value="AP_beta"/>
</dbReference>
<dbReference type="PIRSF" id="PIRSF037096">
    <property type="entry name" value="AP3_complex_beta"/>
    <property type="match status" value="1"/>
</dbReference>
<keyword evidence="3 6" id="KW-0813">Transport</keyword>
<name>A0A8J4UUW8_9MYCE</name>
<dbReference type="InterPro" id="IPR002553">
    <property type="entry name" value="Clathrin/coatomer_adapt-like_N"/>
</dbReference>
<dbReference type="Pfam" id="PF01602">
    <property type="entry name" value="Adaptin_N"/>
    <property type="match status" value="1"/>
</dbReference>
<dbReference type="InterPro" id="IPR016024">
    <property type="entry name" value="ARM-type_fold"/>
</dbReference>
<feature type="region of interest" description="Disordered" evidence="7">
    <location>
        <begin position="237"/>
        <end position="272"/>
    </location>
</feature>
<dbReference type="AlphaFoldDB" id="A0A8J4UUW8"/>
<gene>
    <name evidence="9" type="ORF">CYY_002666</name>
</gene>
<comment type="similarity">
    <text evidence="2 6">Belongs to the adaptor complexes large subunit family.</text>
</comment>
<evidence type="ECO:0000256" key="4">
    <source>
        <dbReference type="ARBA" id="ARBA00022927"/>
    </source>
</evidence>
<evidence type="ECO:0000256" key="2">
    <source>
        <dbReference type="ARBA" id="ARBA00006613"/>
    </source>
</evidence>
<dbReference type="InterPro" id="IPR026740">
    <property type="entry name" value="AP3_beta"/>
</dbReference>
<dbReference type="GO" id="GO:0016192">
    <property type="term" value="P:vesicle-mediated transport"/>
    <property type="evidence" value="ECO:0007669"/>
    <property type="project" value="InterPro"/>
</dbReference>
<dbReference type="InterPro" id="IPR011989">
    <property type="entry name" value="ARM-like"/>
</dbReference>
<dbReference type="SMART" id="SM01355">
    <property type="entry name" value="AP3B1_C"/>
    <property type="match status" value="1"/>
</dbReference>
<dbReference type="EMBL" id="AJWJ01000076">
    <property type="protein sequence ID" value="KAF2076006.1"/>
    <property type="molecule type" value="Genomic_DNA"/>
</dbReference>
<comment type="subcellular location">
    <subcellularLocation>
        <location evidence="1">Endomembrane system</location>
    </subcellularLocation>
</comment>
<dbReference type="Pfam" id="PF14796">
    <property type="entry name" value="AP3B1_C"/>
    <property type="match status" value="1"/>
</dbReference>
<evidence type="ECO:0000259" key="8">
    <source>
        <dbReference type="SMART" id="SM01355"/>
    </source>
</evidence>
<evidence type="ECO:0000256" key="3">
    <source>
        <dbReference type="ARBA" id="ARBA00022448"/>
    </source>
</evidence>
<evidence type="ECO:0000256" key="6">
    <source>
        <dbReference type="PIRNR" id="PIRNR037096"/>
    </source>
</evidence>
<evidence type="ECO:0000256" key="5">
    <source>
        <dbReference type="ARBA" id="ARBA00023136"/>
    </source>
</evidence>
<evidence type="ECO:0000256" key="1">
    <source>
        <dbReference type="ARBA" id="ARBA00004308"/>
    </source>
</evidence>
<reference evidence="9" key="1">
    <citation type="submission" date="2020-01" db="EMBL/GenBank/DDBJ databases">
        <title>Development of genomics and gene disruption for Polysphondylium violaceum indicates a role for the polyketide synthase stlB in stalk morphogenesis.</title>
        <authorList>
            <person name="Narita B."/>
            <person name="Kawabe Y."/>
            <person name="Kin K."/>
            <person name="Saito T."/>
            <person name="Gibbs R."/>
            <person name="Kuspa A."/>
            <person name="Muzny D."/>
            <person name="Queller D."/>
            <person name="Richards S."/>
            <person name="Strassman J."/>
            <person name="Sucgang R."/>
            <person name="Worley K."/>
            <person name="Schaap P."/>
        </authorList>
    </citation>
    <scope>NUCLEOTIDE SEQUENCE</scope>
    <source>
        <strain evidence="9">QSvi11</strain>
    </source>
</reference>
<dbReference type="Gene3D" id="1.25.10.10">
    <property type="entry name" value="Leucine-rich Repeat Variant"/>
    <property type="match status" value="1"/>
</dbReference>
<dbReference type="PANTHER" id="PTHR11134">
    <property type="entry name" value="ADAPTOR COMPLEX SUBUNIT BETA FAMILY MEMBER"/>
    <property type="match status" value="1"/>
</dbReference>
<dbReference type="Proteomes" id="UP000695562">
    <property type="component" value="Unassembled WGS sequence"/>
</dbReference>
<dbReference type="InterPro" id="IPR029390">
    <property type="entry name" value="AP3B_C"/>
</dbReference>
<keyword evidence="5 6" id="KW-0472">Membrane</keyword>
<sequence length="1045" mass="118256">MNTVLNNISQSRYFTDTATNTKIEEIKKQLDGPSDAQKIEAMKKLIAMLSKGRDVSEAFPAVVKNVISKNLELKKLVYMYLVHYSEIQHNSALLSINTIHKSLYDQNQVIRATSLRVMSSIRVVEIVEVIVMAIEKCLKDSSPFVRKAAAFAISKVCLLDSDKQEAMIEYLDVLLNDNSIMVLGAAMVTFSEICPDRFDLLHQHYRKICQLLADFDEWSQAVTLGVLMKYARTQFKSPDSSIDDRDSNKKQKKKSTSFYSDDEDEDDSVSISKHSFNSMDNEEIDPDHRLLLKSTLPLLQSRNNAVVMAVSSLYFYCAPVIEAQKVGKSLVRLLRNSPEAQYIVLTNIATMVTMRPNMFEPFLSEFFITSGDPEYCIKLKLEILTRLATPSNISRILKEFKEYVKNEDKIFVAATIHSIGTCATNIPDVTESCIYGLVSLLSNPSSVVVAESVVVLKRLLQMNAKEGNTSNIKYENIILHLGKLLDTLQVANARASIIWVIGEYSYKVPLVAPDILRKLAKSFSDEDDSVKLQILVLGSKLYFQFNNDNDSNSNNRKVFEKVTLLFQYVLNQAKFDLNYDVRDNSRMLRHLLFSSDDQQKPAQLLTHARQIVINEKPVPTETSISEDRQRFILGSLSHIVNHSALGYQSLPSFPEQAPDPSVRQPIQKWVAPNMMNEKKIIFGNNPNNDASFYSDDEQEDDEDYQDYEEYDDDENEEQEEEEEEDQDELEKFFDDSPKKKKKPTKKAAKGRIYQGEQSEDDNNGDDEDDMDELFGLKPSNKSANGNGQENLMELINVLDSESLYSNISTTSIKKVLLKQNTSGGLGIEYCFVRGAYQPTQPSYNIIQLYLKNHSDEPITDISIGTKNLIDGADILEFETIDSIDSQQVVEKQMEIKFNSTSQSLKFEILSNKGSNQVSILPIIGELVIPTLEINSLQEDWCHGDNVEKQQDEIEMGDSTIVKIQDGGLDSVLLYILESVNLKPIAINQLKSIAYLAGTTLIKNEPLYVEISKISNNNTNLLCVIKCNDTLVLQNLFKKLRDILTK</sequence>
<feature type="domain" description="AP-3 complex subunit beta C-terminal" evidence="8">
    <location>
        <begin position="766"/>
        <end position="902"/>
    </location>
</feature>
<protein>
    <recommendedName>
        <fullName evidence="6">AP-3 complex subunit beta</fullName>
    </recommendedName>
</protein>
<dbReference type="OrthoDB" id="302453at2759"/>